<evidence type="ECO:0000256" key="3">
    <source>
        <dbReference type="ARBA" id="ARBA00022679"/>
    </source>
</evidence>
<feature type="compositionally biased region" description="Polar residues" evidence="9">
    <location>
        <begin position="108"/>
        <end position="131"/>
    </location>
</feature>
<dbReference type="PANTHER" id="PTHR21290:SF27">
    <property type="entry name" value="PHOSPHATIDYLCHOLINE:CERAMIDE CHOLINEPHOSPHOTRANSFERASE 1"/>
    <property type="match status" value="1"/>
</dbReference>
<feature type="transmembrane region" description="Helical" evidence="10">
    <location>
        <begin position="295"/>
        <end position="318"/>
    </location>
</feature>
<comment type="similarity">
    <text evidence="2">Belongs to the sphingomyelin synthase family.</text>
</comment>
<accession>A0ABP1PRP7</accession>
<evidence type="ECO:0000313" key="13">
    <source>
        <dbReference type="Proteomes" id="UP001642540"/>
    </source>
</evidence>
<comment type="subcellular location">
    <subcellularLocation>
        <location evidence="1">Membrane</location>
        <topology evidence="1">Multi-pass membrane protein</topology>
    </subcellularLocation>
</comment>
<feature type="transmembrane region" description="Helical" evidence="10">
    <location>
        <begin position="489"/>
        <end position="509"/>
    </location>
</feature>
<feature type="region of interest" description="Disordered" evidence="9">
    <location>
        <begin position="35"/>
        <end position="178"/>
    </location>
</feature>
<evidence type="ECO:0000313" key="12">
    <source>
        <dbReference type="EMBL" id="CAL8074797.1"/>
    </source>
</evidence>
<organism evidence="12 13">
    <name type="scientific">Orchesella dallaii</name>
    <dbReference type="NCBI Taxonomy" id="48710"/>
    <lineage>
        <taxon>Eukaryota</taxon>
        <taxon>Metazoa</taxon>
        <taxon>Ecdysozoa</taxon>
        <taxon>Arthropoda</taxon>
        <taxon>Hexapoda</taxon>
        <taxon>Collembola</taxon>
        <taxon>Entomobryomorpha</taxon>
        <taxon>Entomobryoidea</taxon>
        <taxon>Orchesellidae</taxon>
        <taxon>Orchesellinae</taxon>
        <taxon>Orchesella</taxon>
    </lineage>
</organism>
<dbReference type="InterPro" id="IPR025749">
    <property type="entry name" value="Sphingomyelin_synth-like_dom"/>
</dbReference>
<keyword evidence="4 10" id="KW-0812">Transmembrane</keyword>
<keyword evidence="7" id="KW-0443">Lipid metabolism</keyword>
<keyword evidence="8 10" id="KW-0472">Membrane</keyword>
<evidence type="ECO:0000256" key="7">
    <source>
        <dbReference type="ARBA" id="ARBA00023098"/>
    </source>
</evidence>
<comment type="caution">
    <text evidence="12">The sequence shown here is derived from an EMBL/GenBank/DDBJ whole genome shotgun (WGS) entry which is preliminary data.</text>
</comment>
<dbReference type="Pfam" id="PF14360">
    <property type="entry name" value="PAP2_C"/>
    <property type="match status" value="1"/>
</dbReference>
<feature type="compositionally biased region" description="Low complexity" evidence="9">
    <location>
        <begin position="143"/>
        <end position="154"/>
    </location>
</feature>
<evidence type="ECO:0000256" key="4">
    <source>
        <dbReference type="ARBA" id="ARBA00022692"/>
    </source>
</evidence>
<keyword evidence="3" id="KW-0808">Transferase</keyword>
<dbReference type="Proteomes" id="UP001642540">
    <property type="component" value="Unassembled WGS sequence"/>
</dbReference>
<evidence type="ECO:0000256" key="5">
    <source>
        <dbReference type="ARBA" id="ARBA00022919"/>
    </source>
</evidence>
<evidence type="ECO:0000256" key="8">
    <source>
        <dbReference type="ARBA" id="ARBA00023136"/>
    </source>
</evidence>
<feature type="transmembrane region" description="Helical" evidence="10">
    <location>
        <begin position="372"/>
        <end position="393"/>
    </location>
</feature>
<dbReference type="EMBL" id="CAXLJM020000007">
    <property type="protein sequence ID" value="CAL8074797.1"/>
    <property type="molecule type" value="Genomic_DNA"/>
</dbReference>
<protein>
    <recommendedName>
        <fullName evidence="11">Sphingomyelin synthase-like domain-containing protein</fullName>
    </recommendedName>
</protein>
<keyword evidence="5" id="KW-0746">Sphingolipid metabolism</keyword>
<feature type="transmembrane region" description="Helical" evidence="10">
    <location>
        <begin position="437"/>
        <end position="453"/>
    </location>
</feature>
<evidence type="ECO:0000259" key="11">
    <source>
        <dbReference type="Pfam" id="PF14360"/>
    </source>
</evidence>
<dbReference type="PANTHER" id="PTHR21290">
    <property type="entry name" value="SPHINGOMYELIN SYNTHETASE"/>
    <property type="match status" value="1"/>
</dbReference>
<feature type="transmembrane region" description="Helical" evidence="10">
    <location>
        <begin position="338"/>
        <end position="360"/>
    </location>
</feature>
<evidence type="ECO:0000256" key="10">
    <source>
        <dbReference type="SAM" id="Phobius"/>
    </source>
</evidence>
<keyword evidence="6 10" id="KW-1133">Transmembrane helix</keyword>
<proteinExistence type="inferred from homology"/>
<evidence type="ECO:0000256" key="9">
    <source>
        <dbReference type="SAM" id="MobiDB-lite"/>
    </source>
</evidence>
<sequence length="532" mass="57837">MVVSSDKIDYGSFAEPSSGFGVLVGGVGTNSNSVSRSLNNSGSSVVGVHNRSRANSVSSTNTNSLSSTSVRSIGSSSVPINKGGRVPQSSTNSVNNNDCNRGGGQGAQHRTNSTVSIQSNPNNLLRQSSTEYGLGLNRDHRSLSSSVESQSAVVGERLSVEGRPSSNGGKKSGSGTNNFLLLPQPCKYTPTPTIVVLNNNNNSTAGTSTQAYSNSPSPMSTNSGDLLYQRQPLLQNCENGGWHSSDGDVPLEVSSETGVEGKRTRTAAIRIDIQSSQSEAESLTGSFPTEKRKTVIALALLVVNFILATVSLALTHQRLPTYKPLPDIILDNVATQDWALYVSEILIMISVAVTVTVLLLHKHRWIVFRRAFLLLAALYLMRSVTMFVTVLPVSSYTYYCSPPSNNTSVFEIARRALRLLSGFGLSINGEQVYCGDYIYSGHTVILVTAYLFIKEYSSHKHKFYLLHWASFLVSLTGIIMVLISRGHYTIDVIIAYYVTTRIFWIYHTLANNPSLKVLRSIINKLMKIKVFI</sequence>
<feature type="compositionally biased region" description="Low complexity" evidence="9">
    <location>
        <begin position="35"/>
        <end position="77"/>
    </location>
</feature>
<keyword evidence="13" id="KW-1185">Reference proteome</keyword>
<feature type="compositionally biased region" description="Low complexity" evidence="9">
    <location>
        <begin position="165"/>
        <end position="178"/>
    </location>
</feature>
<evidence type="ECO:0000256" key="1">
    <source>
        <dbReference type="ARBA" id="ARBA00004141"/>
    </source>
</evidence>
<reference evidence="12 13" key="1">
    <citation type="submission" date="2024-08" db="EMBL/GenBank/DDBJ databases">
        <authorList>
            <person name="Cucini C."/>
            <person name="Frati F."/>
        </authorList>
    </citation>
    <scope>NUCLEOTIDE SEQUENCE [LARGE SCALE GENOMIC DNA]</scope>
</reference>
<evidence type="ECO:0000256" key="2">
    <source>
        <dbReference type="ARBA" id="ARBA00005441"/>
    </source>
</evidence>
<gene>
    <name evidence="12" type="ORF">ODALV1_LOCUS2996</name>
</gene>
<feature type="compositionally biased region" description="Polar residues" evidence="9">
    <location>
        <begin position="87"/>
        <end position="99"/>
    </location>
</feature>
<evidence type="ECO:0000256" key="6">
    <source>
        <dbReference type="ARBA" id="ARBA00022989"/>
    </source>
</evidence>
<dbReference type="InterPro" id="IPR045221">
    <property type="entry name" value="Sphingomyelin_synth-like"/>
</dbReference>
<name>A0ABP1PRP7_9HEXA</name>
<feature type="transmembrane region" description="Helical" evidence="10">
    <location>
        <begin position="465"/>
        <end position="483"/>
    </location>
</feature>
<feature type="domain" description="Sphingomyelin synthase-like" evidence="11">
    <location>
        <begin position="434"/>
        <end position="508"/>
    </location>
</feature>